<dbReference type="Proteomes" id="UP000464754">
    <property type="component" value="Chromosome"/>
</dbReference>
<keyword evidence="3" id="KW-1185">Reference proteome</keyword>
<gene>
    <name evidence="2" type="ORF">Aargi30884_02800</name>
</gene>
<keyword evidence="1" id="KW-1133">Transmembrane helix</keyword>
<evidence type="ECO:0000313" key="3">
    <source>
        <dbReference type="Proteomes" id="UP000464754"/>
    </source>
</evidence>
<keyword evidence="1" id="KW-0472">Membrane</keyword>
<feature type="transmembrane region" description="Helical" evidence="1">
    <location>
        <begin position="156"/>
        <end position="177"/>
    </location>
</feature>
<dbReference type="RefSeq" id="WP_163051332.1">
    <property type="nucleotide sequence ID" value="NZ_AP019695.1"/>
</dbReference>
<feature type="transmembrane region" description="Helical" evidence="1">
    <location>
        <begin position="21"/>
        <end position="41"/>
    </location>
</feature>
<evidence type="ECO:0000256" key="1">
    <source>
        <dbReference type="SAM" id="Phobius"/>
    </source>
</evidence>
<proteinExistence type="predicted"/>
<sequence>MICIRKISAIMEMKAKALMSKNFLIMMLFSIGYGYLMKTIIGEVSTYALSMAVLFNIAMALYVTALLLAEEKEKNTLRVLMTSSVRGIEYFLGTVFPILIEVEIINVILALLLGVTMNPYVWMIYLLMTSLATLSCTMIGMIFGIFAKNQMNTSSIITPAVIILMLIPMFSELLPFMKVISEYLFTGIVMNVINKLSYANISVSLIQWCILSSECIITLLLFLILYKRNGFEA</sequence>
<evidence type="ECO:0000313" key="2">
    <source>
        <dbReference type="EMBL" id="BBK21377.1"/>
    </source>
</evidence>
<feature type="transmembrane region" description="Helical" evidence="1">
    <location>
        <begin position="120"/>
        <end position="144"/>
    </location>
</feature>
<feature type="transmembrane region" description="Helical" evidence="1">
    <location>
        <begin position="205"/>
        <end position="226"/>
    </location>
</feature>
<dbReference type="KEGG" id="aarg:Aargi30884_02800"/>
<accession>A0A6N4TF90</accession>
<protein>
    <submittedName>
        <fullName evidence="2">ABC transporter permease</fullName>
    </submittedName>
</protein>
<dbReference type="EMBL" id="AP019695">
    <property type="protein sequence ID" value="BBK21377.1"/>
    <property type="molecule type" value="Genomic_DNA"/>
</dbReference>
<feature type="transmembrane region" description="Helical" evidence="1">
    <location>
        <begin position="47"/>
        <end position="69"/>
    </location>
</feature>
<feature type="transmembrane region" description="Helical" evidence="1">
    <location>
        <begin position="90"/>
        <end position="114"/>
    </location>
</feature>
<organism evidence="2 3">
    <name type="scientific">Amedibacterium intestinale</name>
    <dbReference type="NCBI Taxonomy" id="2583452"/>
    <lineage>
        <taxon>Bacteria</taxon>
        <taxon>Bacillati</taxon>
        <taxon>Bacillota</taxon>
        <taxon>Erysipelotrichia</taxon>
        <taxon>Erysipelotrichales</taxon>
        <taxon>Erysipelotrichaceae</taxon>
        <taxon>Amedibacterium</taxon>
    </lineage>
</organism>
<reference evidence="3" key="1">
    <citation type="submission" date="2019-05" db="EMBL/GenBank/DDBJ databases">
        <title>Complete genome sequencing of Absiella argi strain JCM 30884.</title>
        <authorList>
            <person name="Sakamoto M."/>
            <person name="Murakami T."/>
            <person name="Mori H."/>
        </authorList>
    </citation>
    <scope>NUCLEOTIDE SEQUENCE [LARGE SCALE GENOMIC DNA]</scope>
    <source>
        <strain evidence="3">JCM 30884</strain>
    </source>
</reference>
<keyword evidence="1" id="KW-0812">Transmembrane</keyword>
<name>A0A6N4TF90_9FIRM</name>
<dbReference type="AlphaFoldDB" id="A0A6N4TF90"/>